<dbReference type="Pfam" id="PF02684">
    <property type="entry name" value="LpxB"/>
    <property type="match status" value="1"/>
</dbReference>
<dbReference type="RefSeq" id="WP_266340093.1">
    <property type="nucleotide sequence ID" value="NZ_JAPKNK010000008.1"/>
</dbReference>
<name>A0A9X3ILW7_9HYPH</name>
<evidence type="ECO:0000256" key="7">
    <source>
        <dbReference type="ARBA" id="ARBA00022676"/>
    </source>
</evidence>
<dbReference type="PANTHER" id="PTHR30372:SF4">
    <property type="entry name" value="LIPID-A-DISACCHARIDE SYNTHASE, MITOCHONDRIAL-RELATED"/>
    <property type="match status" value="1"/>
</dbReference>
<evidence type="ECO:0000256" key="4">
    <source>
        <dbReference type="ARBA" id="ARBA00020902"/>
    </source>
</evidence>
<dbReference type="SUPFAM" id="SSF53756">
    <property type="entry name" value="UDP-Glycosyltransferase/glycogen phosphorylase"/>
    <property type="match status" value="1"/>
</dbReference>
<reference evidence="12" key="1">
    <citation type="submission" date="2022-11" db="EMBL/GenBank/DDBJ databases">
        <title>Biodiversity and phylogenetic relationships of bacteria.</title>
        <authorList>
            <person name="Machado R.A.R."/>
            <person name="Bhat A."/>
            <person name="Loulou A."/>
            <person name="Kallel S."/>
        </authorList>
    </citation>
    <scope>NUCLEOTIDE SEQUENCE</scope>
    <source>
        <strain evidence="12">K-TC2</strain>
    </source>
</reference>
<comment type="caution">
    <text evidence="12">The sequence shown here is derived from an EMBL/GenBank/DDBJ whole genome shotgun (WGS) entry which is preliminary data.</text>
</comment>
<dbReference type="AlphaFoldDB" id="A0A9X3ILW7"/>
<keyword evidence="8 12" id="KW-0808">Transferase</keyword>
<evidence type="ECO:0000256" key="2">
    <source>
        <dbReference type="ARBA" id="ARBA00007868"/>
    </source>
</evidence>
<protein>
    <recommendedName>
        <fullName evidence="4 11">Lipid-A-disaccharide synthase</fullName>
        <ecNumber evidence="3 11">2.4.1.182</ecNumber>
    </recommendedName>
</protein>
<accession>A0A9X3ILW7</accession>
<dbReference type="GO" id="GO:0005543">
    <property type="term" value="F:phospholipid binding"/>
    <property type="evidence" value="ECO:0007669"/>
    <property type="project" value="TreeGrafter"/>
</dbReference>
<gene>
    <name evidence="12" type="primary">lpxB</name>
    <name evidence="12" type="ORF">OSH07_18150</name>
</gene>
<evidence type="ECO:0000256" key="3">
    <source>
        <dbReference type="ARBA" id="ARBA00012687"/>
    </source>
</evidence>
<keyword evidence="5" id="KW-0444">Lipid biosynthesis</keyword>
<dbReference type="NCBIfam" id="TIGR00215">
    <property type="entry name" value="lpxB"/>
    <property type="match status" value="1"/>
</dbReference>
<keyword evidence="7 12" id="KW-0328">Glycosyltransferase</keyword>
<organism evidence="12 13">
    <name type="scientific">Kaistia nematophila</name>
    <dbReference type="NCBI Taxonomy" id="2994654"/>
    <lineage>
        <taxon>Bacteria</taxon>
        <taxon>Pseudomonadati</taxon>
        <taxon>Pseudomonadota</taxon>
        <taxon>Alphaproteobacteria</taxon>
        <taxon>Hyphomicrobiales</taxon>
        <taxon>Kaistiaceae</taxon>
        <taxon>Kaistia</taxon>
    </lineage>
</organism>
<evidence type="ECO:0000256" key="1">
    <source>
        <dbReference type="ARBA" id="ARBA00002056"/>
    </source>
</evidence>
<evidence type="ECO:0000313" key="12">
    <source>
        <dbReference type="EMBL" id="MCX5571129.1"/>
    </source>
</evidence>
<comment type="similarity">
    <text evidence="2">Belongs to the LpxB family.</text>
</comment>
<comment type="catalytic activity">
    <reaction evidence="10">
        <text>a lipid X + a UDP-2-N,3-O-bis[(3R)-3-hydroxyacyl]-alpha-D-glucosamine = a lipid A disaccharide + UDP + H(+)</text>
        <dbReference type="Rhea" id="RHEA:67828"/>
        <dbReference type="ChEBI" id="CHEBI:15378"/>
        <dbReference type="ChEBI" id="CHEBI:58223"/>
        <dbReference type="ChEBI" id="CHEBI:137748"/>
        <dbReference type="ChEBI" id="CHEBI:176338"/>
        <dbReference type="ChEBI" id="CHEBI:176343"/>
        <dbReference type="EC" id="2.4.1.182"/>
    </reaction>
</comment>
<evidence type="ECO:0000256" key="10">
    <source>
        <dbReference type="ARBA" id="ARBA00048975"/>
    </source>
</evidence>
<dbReference type="EMBL" id="JAPKNK010000008">
    <property type="protein sequence ID" value="MCX5571129.1"/>
    <property type="molecule type" value="Genomic_DNA"/>
</dbReference>
<evidence type="ECO:0000256" key="5">
    <source>
        <dbReference type="ARBA" id="ARBA00022516"/>
    </source>
</evidence>
<dbReference type="GO" id="GO:0016020">
    <property type="term" value="C:membrane"/>
    <property type="evidence" value="ECO:0007669"/>
    <property type="project" value="GOC"/>
</dbReference>
<evidence type="ECO:0000256" key="9">
    <source>
        <dbReference type="ARBA" id="ARBA00023098"/>
    </source>
</evidence>
<evidence type="ECO:0000313" key="13">
    <source>
        <dbReference type="Proteomes" id="UP001144805"/>
    </source>
</evidence>
<comment type="function">
    <text evidence="1">Condensation of UDP-2,3-diacylglucosamine and 2,3-diacylglucosamine-1-phosphate to form lipid A disaccharide, a precursor of lipid A, a phosphorylated glycolipid that anchors the lipopolysaccharide to the outer membrane of the cell.</text>
</comment>
<keyword evidence="9" id="KW-0443">Lipid metabolism</keyword>
<dbReference type="GO" id="GO:0009245">
    <property type="term" value="P:lipid A biosynthetic process"/>
    <property type="evidence" value="ECO:0007669"/>
    <property type="project" value="UniProtKB-UniRule"/>
</dbReference>
<evidence type="ECO:0000256" key="6">
    <source>
        <dbReference type="ARBA" id="ARBA00022556"/>
    </source>
</evidence>
<dbReference type="PANTHER" id="PTHR30372">
    <property type="entry name" value="LIPID-A-DISACCHARIDE SYNTHASE"/>
    <property type="match status" value="1"/>
</dbReference>
<dbReference type="Proteomes" id="UP001144805">
    <property type="component" value="Unassembled WGS sequence"/>
</dbReference>
<evidence type="ECO:0000256" key="11">
    <source>
        <dbReference type="NCBIfam" id="TIGR00215"/>
    </source>
</evidence>
<evidence type="ECO:0000256" key="8">
    <source>
        <dbReference type="ARBA" id="ARBA00022679"/>
    </source>
</evidence>
<dbReference type="GO" id="GO:0008915">
    <property type="term" value="F:lipid-A-disaccharide synthase activity"/>
    <property type="evidence" value="ECO:0007669"/>
    <property type="project" value="UniProtKB-UniRule"/>
</dbReference>
<keyword evidence="13" id="KW-1185">Reference proteome</keyword>
<keyword evidence="6" id="KW-0441">Lipid A biosynthesis</keyword>
<sequence>MTLPAVKPLDVFIIAGEESGDILAAGLMRSLAEKWAGGVSYRGVGGHRMAAAGLRGLYPMDDLTAMGFSAVIGKLPTILRRMRQTVEAIVANPPEILVLVDAQDFNRRVAGQVRRRLPHLPIVKYVAPTVWAWRPGRARKMYGTIDHVLALLPFEPEVMRRLGGPETSYVGHPLLSEIPSLQPSAADLALRNGEPPIVLVLPGSRRMELKRLGGPFGEALGLLRARGQDFRLVLPTLPRLVDMVAEATQDWPVRPHIVAGEEAKLAAFRTARVALAASGTVTLELALAGVPFAAAYRVPGWEAKVAKHLIIGRFATLPNIILDGPVVPELIQHDCTPAKLVEALAPLIPDGPSRQAQLDGFARLDALMSTGGVPPSDRAAESVLGVLAARG</sequence>
<dbReference type="InterPro" id="IPR003835">
    <property type="entry name" value="Glyco_trans_19"/>
</dbReference>
<proteinExistence type="inferred from homology"/>
<dbReference type="EC" id="2.4.1.182" evidence="3 11"/>